<dbReference type="Gene3D" id="3.40.50.300">
    <property type="entry name" value="P-loop containing nucleotide triphosphate hydrolases"/>
    <property type="match status" value="1"/>
</dbReference>
<dbReference type="InterPro" id="IPR003124">
    <property type="entry name" value="WH2_dom"/>
</dbReference>
<dbReference type="SUPFAM" id="SSF52540">
    <property type="entry name" value="P-loop containing nucleoside triphosphate hydrolases"/>
    <property type="match status" value="1"/>
</dbReference>
<dbReference type="Proteomes" id="UP000220102">
    <property type="component" value="Unassembled WGS sequence"/>
</dbReference>
<dbReference type="PROSITE" id="PS51082">
    <property type="entry name" value="WH2"/>
    <property type="match status" value="1"/>
</dbReference>
<organism evidence="4 5">
    <name type="scientific">Longibacter salinarum</name>
    <dbReference type="NCBI Taxonomy" id="1850348"/>
    <lineage>
        <taxon>Bacteria</taxon>
        <taxon>Pseudomonadati</taxon>
        <taxon>Rhodothermota</taxon>
        <taxon>Rhodothermia</taxon>
        <taxon>Rhodothermales</taxon>
        <taxon>Salisaetaceae</taxon>
        <taxon>Longibacter</taxon>
    </lineage>
</organism>
<keyword evidence="5" id="KW-1185">Reference proteome</keyword>
<feature type="region of interest" description="Disordered" evidence="2">
    <location>
        <begin position="228"/>
        <end position="259"/>
    </location>
</feature>
<dbReference type="AlphaFoldDB" id="A0A2A8CTI3"/>
<dbReference type="InterPro" id="IPR027417">
    <property type="entry name" value="P-loop_NTPase"/>
</dbReference>
<protein>
    <recommendedName>
        <fullName evidence="3">WH2 domain-containing protein</fullName>
    </recommendedName>
</protein>
<evidence type="ECO:0000256" key="2">
    <source>
        <dbReference type="SAM" id="MobiDB-lite"/>
    </source>
</evidence>
<evidence type="ECO:0000313" key="4">
    <source>
        <dbReference type="EMBL" id="PEN10957.1"/>
    </source>
</evidence>
<sequence>MLEDIPAAVRSQHDDVLDAIRSGVLDELKPAAEKAADQFDAARKTRLDRFQTLRSGAESDPIPTDARDVIRDYRRASVETVLVPLAETLRFVDTGVVLRSARQGLQDARASLTTQQPDHLERAEPDALYEADEADGTIRSIRKTWIRGMRRVRSWVSSGEDRIQTVPVAQLVDYHLRHRLPVAEKAVLLDIEQNLARWVARLERAATEWIHATLRVEAAVDRLDSEARQRLDTAPSSDDPESQEPTSDRNDPGEQESEAVRQLRVMETTEKAFLDVLHDAASLTLDDAEDRLRRLAQSAQEAFENDTFRAGSFMAKRRRVKTPPETPTGRWVEWHRQATARLAMGHHLSEIRDIIHTEQASMTGAIVDAGISPARQLVRDALRQLKALREEVDSLLALPAPGTERHLIQDLDAVLDRALDLLENELAAALRQTTVRRDTEAVVQARIDTIRLAIDEQPDTFVVHALPADPEAPISPDAPSHTVQWTSILEETTAVLLFDAWRALLPPIADTVLQVTSTADDVIGIVRFNLGAAMEEVQDLLVARRRDETSDEIDQGHLEAARELALDGLDRAAALLTDSDRPMVDAGLPIARAVRSTTTATWARIHERVRAAGRAREQVLRARALSESYLRTATEWSQATGRELRIRLRRTLQLGQRRAEKIVQMGQTAVGTGEVDDAVIQETVAAVIGLGDELSEMPLVYRRLFSLRPVRDPDLLVGRTADIQRVEQHVRQWENGLPNALIITGDPGSGMTSLVNVLSATSLRRARRYTIELTERYTEEADVARVFARVLGLTRTGDPETLDELAARIREQPTNARHRVVLVEHMEHLFLRAVHGTGLLARVVEFMSATDSRLIWIGTISGFGWQILQAHEPDAAGLVVRHALTPFGRETIEELIIRRHRRSGLALTFEAPDESAQPLLARRLARAETPEARQEMLRQDYFDRLHSLCGQNVMLALFHWFRSVRMDEDGSGIRVAPVRPIRFDFLDTFSVRQSFALKALLEHASLTVSELAQVLQLSPEKARTILEALGNAQLIAPAETIGIAGTYAFDGVEPDIRYRVRPMVLHPVARHLRSRNIVH</sequence>
<accession>A0A2A8CTI3</accession>
<proteinExistence type="predicted"/>
<comment type="caution">
    <text evidence="4">The sequence shown here is derived from an EMBL/GenBank/DDBJ whole genome shotgun (WGS) entry which is preliminary data.</text>
</comment>
<dbReference type="EMBL" id="PDEQ01000013">
    <property type="protein sequence ID" value="PEN10957.1"/>
    <property type="molecule type" value="Genomic_DNA"/>
</dbReference>
<evidence type="ECO:0000313" key="5">
    <source>
        <dbReference type="Proteomes" id="UP000220102"/>
    </source>
</evidence>
<evidence type="ECO:0000259" key="3">
    <source>
        <dbReference type="PROSITE" id="PS51082"/>
    </source>
</evidence>
<feature type="region of interest" description="Disordered" evidence="2">
    <location>
        <begin position="108"/>
        <end position="127"/>
    </location>
</feature>
<name>A0A2A8CTI3_9BACT</name>
<gene>
    <name evidence="4" type="ORF">CRI94_17165</name>
</gene>
<evidence type="ECO:0000256" key="1">
    <source>
        <dbReference type="SAM" id="Coils"/>
    </source>
</evidence>
<keyword evidence="1" id="KW-0175">Coiled coil</keyword>
<feature type="domain" description="WH2" evidence="3">
    <location>
        <begin position="12"/>
        <end position="31"/>
    </location>
</feature>
<reference evidence="4 5" key="1">
    <citation type="submission" date="2017-10" db="EMBL/GenBank/DDBJ databases">
        <title>Draft genome of Longibacter Salinarum.</title>
        <authorList>
            <person name="Goh K.M."/>
            <person name="Shamsir M.S."/>
            <person name="Lim S.W."/>
        </authorList>
    </citation>
    <scope>NUCLEOTIDE SEQUENCE [LARGE SCALE GENOMIC DNA]</scope>
    <source>
        <strain evidence="4 5">KCTC 52045</strain>
    </source>
</reference>
<dbReference type="GO" id="GO:0003779">
    <property type="term" value="F:actin binding"/>
    <property type="evidence" value="ECO:0007669"/>
    <property type="project" value="InterPro"/>
</dbReference>
<feature type="coiled-coil region" evidence="1">
    <location>
        <begin position="278"/>
        <end position="305"/>
    </location>
</feature>